<dbReference type="InterPro" id="IPR017911">
    <property type="entry name" value="MacB-like_ATP-bd"/>
</dbReference>
<dbReference type="GO" id="GO:0005886">
    <property type="term" value="C:plasma membrane"/>
    <property type="evidence" value="ECO:0007669"/>
    <property type="project" value="TreeGrafter"/>
</dbReference>
<dbReference type="SUPFAM" id="SSF52540">
    <property type="entry name" value="P-loop containing nucleoside triphosphate hydrolases"/>
    <property type="match status" value="1"/>
</dbReference>
<evidence type="ECO:0000256" key="2">
    <source>
        <dbReference type="ARBA" id="ARBA00022741"/>
    </source>
</evidence>
<dbReference type="RefSeq" id="WP_112711926.1">
    <property type="nucleotide sequence ID" value="NZ_LS483250.1"/>
</dbReference>
<dbReference type="PANTHER" id="PTHR24220">
    <property type="entry name" value="IMPORT ATP-BINDING PROTEIN"/>
    <property type="match status" value="1"/>
</dbReference>
<keyword evidence="3 5" id="KW-0067">ATP-binding</keyword>
<dbReference type="KEGG" id="mya:MORIYA_0209"/>
<accession>A0A330LHR5</accession>
<evidence type="ECO:0000259" key="4">
    <source>
        <dbReference type="PROSITE" id="PS50893"/>
    </source>
</evidence>
<dbReference type="Proteomes" id="UP000250163">
    <property type="component" value="Chromosome MORIYA"/>
</dbReference>
<name>A0A330LHR5_9GAMM</name>
<dbReference type="AlphaFoldDB" id="A0A330LHR5"/>
<gene>
    <name evidence="5" type="ORF">MORIYA_0209</name>
</gene>
<evidence type="ECO:0000256" key="1">
    <source>
        <dbReference type="ARBA" id="ARBA00022448"/>
    </source>
</evidence>
<protein>
    <submittedName>
        <fullName evidence="5">Putative ATP-binding component of ABC superfamily</fullName>
    </submittedName>
</protein>
<dbReference type="GO" id="GO:0016887">
    <property type="term" value="F:ATP hydrolysis activity"/>
    <property type="evidence" value="ECO:0007669"/>
    <property type="project" value="InterPro"/>
</dbReference>
<keyword evidence="6" id="KW-1185">Reference proteome</keyword>
<proteinExistence type="predicted"/>
<dbReference type="EMBL" id="LS483250">
    <property type="protein sequence ID" value="SQD76687.1"/>
    <property type="molecule type" value="Genomic_DNA"/>
</dbReference>
<dbReference type="InterPro" id="IPR003593">
    <property type="entry name" value="AAA+_ATPase"/>
</dbReference>
<dbReference type="PROSITE" id="PS50893">
    <property type="entry name" value="ABC_TRANSPORTER_2"/>
    <property type="match status" value="1"/>
</dbReference>
<sequence length="220" mass="23953">MIQLEHVMFAPANNQNSAPILDNISLTIKAGETCILSGASGSGKSTLLAIIGGLTRPCSGLVLINQAAISKMPDYHASRLRQQTIGFIFQQFNLFDELTVLENIRTALVPVKDTTGAEQRINRYLELVSLSHKKNAFGKDLSGGEKQRCAIVRSLVNSPTLLLADEPTANLDRANSILIIELLQWLSKQGVTLLIATHDPLFASLMPDATVLHIEQGKLR</sequence>
<dbReference type="InterPro" id="IPR003439">
    <property type="entry name" value="ABC_transporter-like_ATP-bd"/>
</dbReference>
<keyword evidence="1" id="KW-0813">Transport</keyword>
<evidence type="ECO:0000256" key="3">
    <source>
        <dbReference type="ARBA" id="ARBA00022840"/>
    </source>
</evidence>
<dbReference type="OrthoDB" id="66958at2"/>
<keyword evidence="2" id="KW-0547">Nucleotide-binding</keyword>
<evidence type="ECO:0000313" key="6">
    <source>
        <dbReference type="Proteomes" id="UP000250163"/>
    </source>
</evidence>
<dbReference type="Pfam" id="PF00005">
    <property type="entry name" value="ABC_tran"/>
    <property type="match status" value="1"/>
</dbReference>
<dbReference type="CDD" id="cd03255">
    <property type="entry name" value="ABC_MJ0796_LolCDE_FtsE"/>
    <property type="match status" value="1"/>
</dbReference>
<dbReference type="SMART" id="SM00382">
    <property type="entry name" value="AAA"/>
    <property type="match status" value="1"/>
</dbReference>
<feature type="domain" description="ABC transporter" evidence="4">
    <location>
        <begin position="2"/>
        <end position="220"/>
    </location>
</feature>
<reference evidence="6" key="1">
    <citation type="submission" date="2018-05" db="EMBL/GenBank/DDBJ databases">
        <authorList>
            <person name="Cea G.-C."/>
            <person name="William W."/>
        </authorList>
    </citation>
    <scope>NUCLEOTIDE SEQUENCE [LARGE SCALE GENOMIC DNA]</scope>
    <source>
        <strain evidence="6">DB21MT 5</strain>
    </source>
</reference>
<dbReference type="Gene3D" id="3.40.50.300">
    <property type="entry name" value="P-loop containing nucleotide triphosphate hydrolases"/>
    <property type="match status" value="1"/>
</dbReference>
<evidence type="ECO:0000313" key="5">
    <source>
        <dbReference type="EMBL" id="SQD76687.1"/>
    </source>
</evidence>
<dbReference type="GO" id="GO:0022857">
    <property type="term" value="F:transmembrane transporter activity"/>
    <property type="evidence" value="ECO:0007669"/>
    <property type="project" value="TreeGrafter"/>
</dbReference>
<organism evidence="5 6">
    <name type="scientific">Moritella yayanosii</name>
    <dbReference type="NCBI Taxonomy" id="69539"/>
    <lineage>
        <taxon>Bacteria</taxon>
        <taxon>Pseudomonadati</taxon>
        <taxon>Pseudomonadota</taxon>
        <taxon>Gammaproteobacteria</taxon>
        <taxon>Alteromonadales</taxon>
        <taxon>Moritellaceae</taxon>
        <taxon>Moritella</taxon>
    </lineage>
</organism>
<dbReference type="InterPro" id="IPR027417">
    <property type="entry name" value="P-loop_NTPase"/>
</dbReference>
<dbReference type="GO" id="GO:0005524">
    <property type="term" value="F:ATP binding"/>
    <property type="evidence" value="ECO:0007669"/>
    <property type="project" value="UniProtKB-KW"/>
</dbReference>
<dbReference type="InterPro" id="IPR015854">
    <property type="entry name" value="ABC_transpr_LolD-like"/>
</dbReference>